<dbReference type="PROSITE" id="PS50157">
    <property type="entry name" value="ZINC_FINGER_C2H2_2"/>
    <property type="match status" value="1"/>
</dbReference>
<accession>A0A6J8DCY2</accession>
<evidence type="ECO:0000259" key="2">
    <source>
        <dbReference type="PROSITE" id="PS50157"/>
    </source>
</evidence>
<evidence type="ECO:0000256" key="1">
    <source>
        <dbReference type="PROSITE-ProRule" id="PRU00042"/>
    </source>
</evidence>
<dbReference type="EMBL" id="CACVKT020007114">
    <property type="protein sequence ID" value="CAC5405242.1"/>
    <property type="molecule type" value="Genomic_DNA"/>
</dbReference>
<dbReference type="GO" id="GO:0008270">
    <property type="term" value="F:zinc ion binding"/>
    <property type="evidence" value="ECO:0007669"/>
    <property type="project" value="UniProtKB-KW"/>
</dbReference>
<sequence>MRNLTRHGKKNHSKTREHWNCTEDECVSKFTRKEYLFRHLSTIHHISKPDARRKALKAKRRDIEIPYISDDTILDLIKDLSDIPILGKILMLINFYQVMKVKIETTIHYEDMSLPEMEQLFDENNTGNMCENFNVDDFLSSDKTGDLMERKMPCKDISSPDATRAKRRATICDTVLTSMFMWGRNTIVTHILVYHISLARFPYYCTLCQFRCTTLNTLQHHVNFHRPHQT</sequence>
<keyword evidence="4" id="KW-1185">Reference proteome</keyword>
<dbReference type="Proteomes" id="UP000507470">
    <property type="component" value="Unassembled WGS sequence"/>
</dbReference>
<dbReference type="PROSITE" id="PS00028">
    <property type="entry name" value="ZINC_FINGER_C2H2_1"/>
    <property type="match status" value="2"/>
</dbReference>
<keyword evidence="1" id="KW-0479">Metal-binding</keyword>
<evidence type="ECO:0000313" key="4">
    <source>
        <dbReference type="Proteomes" id="UP000507470"/>
    </source>
</evidence>
<feature type="domain" description="C2H2-type" evidence="2">
    <location>
        <begin position="19"/>
        <end position="49"/>
    </location>
</feature>
<organism evidence="3 4">
    <name type="scientific">Mytilus coruscus</name>
    <name type="common">Sea mussel</name>
    <dbReference type="NCBI Taxonomy" id="42192"/>
    <lineage>
        <taxon>Eukaryota</taxon>
        <taxon>Metazoa</taxon>
        <taxon>Spiralia</taxon>
        <taxon>Lophotrochozoa</taxon>
        <taxon>Mollusca</taxon>
        <taxon>Bivalvia</taxon>
        <taxon>Autobranchia</taxon>
        <taxon>Pteriomorphia</taxon>
        <taxon>Mytilida</taxon>
        <taxon>Mytiloidea</taxon>
        <taxon>Mytilidae</taxon>
        <taxon>Mytilinae</taxon>
        <taxon>Mytilus</taxon>
    </lineage>
</organism>
<dbReference type="SMART" id="SM00355">
    <property type="entry name" value="ZnF_C2H2"/>
    <property type="match status" value="2"/>
</dbReference>
<dbReference type="InterPro" id="IPR013087">
    <property type="entry name" value="Znf_C2H2_type"/>
</dbReference>
<name>A0A6J8DCY2_MYTCO</name>
<evidence type="ECO:0000313" key="3">
    <source>
        <dbReference type="EMBL" id="CAC5405242.1"/>
    </source>
</evidence>
<protein>
    <recommendedName>
        <fullName evidence="2">C2H2-type domain-containing protein</fullName>
    </recommendedName>
</protein>
<gene>
    <name evidence="3" type="ORF">MCOR_38953</name>
</gene>
<proteinExistence type="predicted"/>
<keyword evidence="1" id="KW-0862">Zinc</keyword>
<keyword evidence="1" id="KW-0863">Zinc-finger</keyword>
<reference evidence="3 4" key="1">
    <citation type="submission" date="2020-06" db="EMBL/GenBank/DDBJ databases">
        <authorList>
            <person name="Li R."/>
            <person name="Bekaert M."/>
        </authorList>
    </citation>
    <scope>NUCLEOTIDE SEQUENCE [LARGE SCALE GENOMIC DNA]</scope>
    <source>
        <strain evidence="4">wild</strain>
    </source>
</reference>
<dbReference type="AlphaFoldDB" id="A0A6J8DCY2"/>